<dbReference type="KEGG" id="rhy:RD110_15950"/>
<dbReference type="NCBIfam" id="TIGR01683">
    <property type="entry name" value="thiS"/>
    <property type="match status" value="1"/>
</dbReference>
<dbReference type="InterPro" id="IPR010035">
    <property type="entry name" value="Thi_S"/>
</dbReference>
<sequence length="65" mass="6958">MKVLINQLPHDLPEGASLAVALVRIEARPPFATAVNQQFVPSTQHASTLLRDGDDIEIIQPVTGG</sequence>
<dbReference type="CDD" id="cd00565">
    <property type="entry name" value="Ubl_ThiS"/>
    <property type="match status" value="1"/>
</dbReference>
<gene>
    <name evidence="1" type="ORF">RD110_15950</name>
</gene>
<dbReference type="Pfam" id="PF02597">
    <property type="entry name" value="ThiS"/>
    <property type="match status" value="1"/>
</dbReference>
<dbReference type="EMBL" id="CP019236">
    <property type="protein sequence ID" value="APW38509.1"/>
    <property type="molecule type" value="Genomic_DNA"/>
</dbReference>
<dbReference type="AlphaFoldDB" id="A0A1P8JXM3"/>
<name>A0A1P8JXM3_9BURK</name>
<proteinExistence type="predicted"/>
<dbReference type="RefSeq" id="WP_076200388.1">
    <property type="nucleotide sequence ID" value="NZ_CP019236.1"/>
</dbReference>
<reference evidence="1 2" key="1">
    <citation type="submission" date="2017-01" db="EMBL/GenBank/DDBJ databases">
        <authorList>
            <person name="Mah S.A."/>
            <person name="Swanson W.J."/>
            <person name="Moy G.W."/>
            <person name="Vacquier V.D."/>
        </authorList>
    </citation>
    <scope>NUCLEOTIDE SEQUENCE [LARGE SCALE GENOMIC DNA]</scope>
    <source>
        <strain evidence="1 2">DCY110</strain>
    </source>
</reference>
<protein>
    <submittedName>
        <fullName evidence="1">Thiamine biosynthesis protein ThiS</fullName>
    </submittedName>
</protein>
<accession>A0A1P8JXM3</accession>
<dbReference type="InterPro" id="IPR003749">
    <property type="entry name" value="ThiS/MoaD-like"/>
</dbReference>
<evidence type="ECO:0000313" key="1">
    <source>
        <dbReference type="EMBL" id="APW38509.1"/>
    </source>
</evidence>
<dbReference type="SUPFAM" id="SSF54285">
    <property type="entry name" value="MoaD/ThiS"/>
    <property type="match status" value="1"/>
</dbReference>
<dbReference type="Proteomes" id="UP000186609">
    <property type="component" value="Chromosome"/>
</dbReference>
<organism evidence="1 2">
    <name type="scientific">Rhodoferax koreensis</name>
    <dbReference type="NCBI Taxonomy" id="1842727"/>
    <lineage>
        <taxon>Bacteria</taxon>
        <taxon>Pseudomonadati</taxon>
        <taxon>Pseudomonadota</taxon>
        <taxon>Betaproteobacteria</taxon>
        <taxon>Burkholderiales</taxon>
        <taxon>Comamonadaceae</taxon>
        <taxon>Rhodoferax</taxon>
    </lineage>
</organism>
<dbReference type="Gene3D" id="3.10.20.30">
    <property type="match status" value="1"/>
</dbReference>
<dbReference type="OrthoDB" id="9800283at2"/>
<dbReference type="InterPro" id="IPR012675">
    <property type="entry name" value="Beta-grasp_dom_sf"/>
</dbReference>
<dbReference type="STRING" id="1842727.RD110_15950"/>
<dbReference type="InterPro" id="IPR016155">
    <property type="entry name" value="Mopterin_synth/thiamin_S_b"/>
</dbReference>
<evidence type="ECO:0000313" key="2">
    <source>
        <dbReference type="Proteomes" id="UP000186609"/>
    </source>
</evidence>
<keyword evidence="2" id="KW-1185">Reference proteome</keyword>